<evidence type="ECO:0000256" key="1">
    <source>
        <dbReference type="SAM" id="MobiDB-lite"/>
    </source>
</evidence>
<reference evidence="2 3" key="1">
    <citation type="submission" date="2019-08" db="EMBL/GenBank/DDBJ databases">
        <title>A chromosome-level genome assembly, high-density linkage maps, and genome scans reveal the genomic architecture of hybrid incompatibilities underlying speciation via character displacement in darters (Percidae: Etheostominae).</title>
        <authorList>
            <person name="Moran R.L."/>
            <person name="Catchen J.M."/>
            <person name="Fuller R.C."/>
        </authorList>
    </citation>
    <scope>NUCLEOTIDE SEQUENCE [LARGE SCALE GENOMIC DNA]</scope>
    <source>
        <strain evidence="2">EspeVRDwgs_2016</strain>
        <tissue evidence="2">Muscle</tissue>
    </source>
</reference>
<proteinExistence type="predicted"/>
<feature type="region of interest" description="Disordered" evidence="1">
    <location>
        <begin position="192"/>
        <end position="212"/>
    </location>
</feature>
<organism evidence="2 3">
    <name type="scientific">Etheostoma spectabile</name>
    <name type="common">orangethroat darter</name>
    <dbReference type="NCBI Taxonomy" id="54343"/>
    <lineage>
        <taxon>Eukaryota</taxon>
        <taxon>Metazoa</taxon>
        <taxon>Chordata</taxon>
        <taxon>Craniata</taxon>
        <taxon>Vertebrata</taxon>
        <taxon>Euteleostomi</taxon>
        <taxon>Actinopterygii</taxon>
        <taxon>Neopterygii</taxon>
        <taxon>Teleostei</taxon>
        <taxon>Neoteleostei</taxon>
        <taxon>Acanthomorphata</taxon>
        <taxon>Eupercaria</taxon>
        <taxon>Perciformes</taxon>
        <taxon>Percoidei</taxon>
        <taxon>Percidae</taxon>
        <taxon>Etheostomatinae</taxon>
        <taxon>Etheostoma</taxon>
    </lineage>
</organism>
<dbReference type="Proteomes" id="UP000327493">
    <property type="component" value="Chromosome 2"/>
</dbReference>
<dbReference type="EMBL" id="VOFY01000002">
    <property type="protein sequence ID" value="KAA8595258.1"/>
    <property type="molecule type" value="Genomic_DNA"/>
</dbReference>
<evidence type="ECO:0000313" key="3">
    <source>
        <dbReference type="Proteomes" id="UP000327493"/>
    </source>
</evidence>
<name>A0A5J5DPY8_9PERO</name>
<evidence type="ECO:0000313" key="2">
    <source>
        <dbReference type="EMBL" id="KAA8595258.1"/>
    </source>
</evidence>
<accession>A0A5J5DPY8</accession>
<gene>
    <name evidence="2" type="ORF">FQN60_012393</name>
</gene>
<dbReference type="AlphaFoldDB" id="A0A5J5DPY8"/>
<feature type="compositionally biased region" description="Basic and acidic residues" evidence="1">
    <location>
        <begin position="192"/>
        <end position="207"/>
    </location>
</feature>
<sequence length="289" mass="31861">MSTSSPAAESSTIVRRKCSHDRTQLLFFFSGGRFLTAGRGKVSLRLHTAGLSRCGRFTCCSSARNTPTVFPPVRADASTKSASHSFSTVAITSAASSTRPSVSFRSALLPTTVMGALLPPRSRRISSRSRFTSSRDPGSSTAYTRANASLCRMLSSRMAGKEPSRLVLQHVKLLDCARVLVHEAVVEETVDERALTDPRGPEEHQPDRVGTTRQRHDLMCLTGNHRFYQAEIEKAIRLDLSQDDPLLKCKNMKKTEMLYGRHSDNNSQRDSFIVLHTSSSTQSKTNISL</sequence>
<protein>
    <submittedName>
        <fullName evidence="2">Uncharacterized protein</fullName>
    </submittedName>
</protein>
<keyword evidence="3" id="KW-1185">Reference proteome</keyword>
<comment type="caution">
    <text evidence="2">The sequence shown here is derived from an EMBL/GenBank/DDBJ whole genome shotgun (WGS) entry which is preliminary data.</text>
</comment>